<dbReference type="NCBIfam" id="NF045515">
    <property type="entry name" value="Glp_gephyrin"/>
    <property type="match status" value="1"/>
</dbReference>
<dbReference type="SMART" id="SM00852">
    <property type="entry name" value="MoCF_biosynth"/>
    <property type="match status" value="1"/>
</dbReference>
<evidence type="ECO:0000256" key="6">
    <source>
        <dbReference type="RuleBase" id="RU365090"/>
    </source>
</evidence>
<dbReference type="InterPro" id="IPR036425">
    <property type="entry name" value="MoaB/Mog-like_dom_sf"/>
</dbReference>
<name>A3SNU8_ROSNI</name>
<dbReference type="InterPro" id="IPR036688">
    <property type="entry name" value="MoeA_C_domain_IV_sf"/>
</dbReference>
<comment type="pathway">
    <text evidence="2 6">Cofactor biosynthesis; molybdopterin biosynthesis.</text>
</comment>
<keyword evidence="6" id="KW-0500">Molybdenum</keyword>
<dbReference type="Pfam" id="PF03454">
    <property type="entry name" value="MoeA_C"/>
    <property type="match status" value="1"/>
</dbReference>
<organism evidence="8 9">
    <name type="scientific">Roseovarius nubinhibens (strain ATCC BAA-591 / DSM 15170 / ISM)</name>
    <dbReference type="NCBI Taxonomy" id="89187"/>
    <lineage>
        <taxon>Bacteria</taxon>
        <taxon>Pseudomonadati</taxon>
        <taxon>Pseudomonadota</taxon>
        <taxon>Alphaproteobacteria</taxon>
        <taxon>Rhodobacterales</taxon>
        <taxon>Roseobacteraceae</taxon>
        <taxon>Roseovarius</taxon>
    </lineage>
</organism>
<comment type="cofactor">
    <cofactor evidence="6">
        <name>Mg(2+)</name>
        <dbReference type="ChEBI" id="CHEBI:18420"/>
    </cofactor>
</comment>
<evidence type="ECO:0000259" key="7">
    <source>
        <dbReference type="SMART" id="SM00852"/>
    </source>
</evidence>
<dbReference type="RefSeq" id="WP_009814963.1">
    <property type="nucleotide sequence ID" value="NZ_CH724156.1"/>
</dbReference>
<keyword evidence="4 6" id="KW-0501">Molybdenum cofactor biosynthesis</keyword>
<dbReference type="PANTHER" id="PTHR10192">
    <property type="entry name" value="MOLYBDOPTERIN BIOSYNTHESIS PROTEIN"/>
    <property type="match status" value="1"/>
</dbReference>
<dbReference type="Pfam" id="PF00994">
    <property type="entry name" value="MoCF_biosynth"/>
    <property type="match status" value="1"/>
</dbReference>
<dbReference type="SUPFAM" id="SSF53218">
    <property type="entry name" value="Molybdenum cofactor biosynthesis proteins"/>
    <property type="match status" value="1"/>
</dbReference>
<comment type="caution">
    <text evidence="8">The sequence shown here is derived from an EMBL/GenBank/DDBJ whole genome shotgun (WGS) entry which is preliminary data.</text>
</comment>
<dbReference type="Gene3D" id="3.40.980.10">
    <property type="entry name" value="MoaB/Mog-like domain"/>
    <property type="match status" value="1"/>
</dbReference>
<dbReference type="EMBL" id="AALY01000002">
    <property type="protein sequence ID" value="EAP76138.1"/>
    <property type="molecule type" value="Genomic_DNA"/>
</dbReference>
<reference evidence="8 9" key="1">
    <citation type="submission" date="2005-12" db="EMBL/GenBank/DDBJ databases">
        <authorList>
            <person name="Moran M.A."/>
            <person name="Ferriera S."/>
            <person name="Johnson J."/>
            <person name="Kravitz S."/>
            <person name="Halpern A."/>
            <person name="Remington K."/>
            <person name="Beeson K."/>
            <person name="Tran B."/>
            <person name="Rogers Y.-H."/>
            <person name="Friedman R."/>
            <person name="Venter J.C."/>
        </authorList>
    </citation>
    <scope>NUCLEOTIDE SEQUENCE [LARGE SCALE GENOMIC DNA]</scope>
    <source>
        <strain evidence="9">ATCC BAA-591 / DSM 15170 / ISM</strain>
    </source>
</reference>
<evidence type="ECO:0000313" key="9">
    <source>
        <dbReference type="Proteomes" id="UP000005954"/>
    </source>
</evidence>
<dbReference type="Pfam" id="PF03453">
    <property type="entry name" value="MoeA_N"/>
    <property type="match status" value="1"/>
</dbReference>
<dbReference type="eggNOG" id="COG0303">
    <property type="taxonomic scope" value="Bacteria"/>
</dbReference>
<sequence>MISVETALDQLFALVSPGAVEEVPLADAGQRVLARSVTTSLTQPPFAASAMDGYAVAASRVTPGARFRVIGEAAAGHGFDGLVAEDYAVRIFTGAPLPEGTDRVVIQEDVTREGDIITLKDTLDEAAYVRPAGADFEAGMRLDAPRLLGPSDIALLAAMNIARVPVVARPKVALLATGDELVMPGENPGPDQIIASNSYGLKALVESLGATARLLPIARDNEASLRMAFDLAADADLIVTIGGASVGDHDLVGPVAETMGLQRSFYKIAMRPGKPLMAGRMGDAAMIGLPGNPVSAMVCGHVFLAPVIRAMLGLPARAAPRYQAQLGADLAANGPREHYMRATLDGDTITAQPRQDSALLSVLAASNALLIRPVGDGPRRAGETVDYIPL</sequence>
<keyword evidence="6" id="KW-0808">Transferase</keyword>
<evidence type="ECO:0000256" key="1">
    <source>
        <dbReference type="ARBA" id="ARBA00002901"/>
    </source>
</evidence>
<dbReference type="AlphaFoldDB" id="A3SNU8"/>
<keyword evidence="6" id="KW-0479">Metal-binding</keyword>
<dbReference type="Gene3D" id="2.40.340.10">
    <property type="entry name" value="MoeA, C-terminal, domain IV"/>
    <property type="match status" value="1"/>
</dbReference>
<evidence type="ECO:0000256" key="3">
    <source>
        <dbReference type="ARBA" id="ARBA00010763"/>
    </source>
</evidence>
<dbReference type="InterPro" id="IPR038987">
    <property type="entry name" value="MoeA-like"/>
</dbReference>
<dbReference type="SUPFAM" id="SSF63867">
    <property type="entry name" value="MoeA C-terminal domain-like"/>
    <property type="match status" value="1"/>
</dbReference>
<dbReference type="GO" id="GO:0046872">
    <property type="term" value="F:metal ion binding"/>
    <property type="evidence" value="ECO:0007669"/>
    <property type="project" value="UniProtKB-UniRule"/>
</dbReference>
<evidence type="ECO:0000256" key="2">
    <source>
        <dbReference type="ARBA" id="ARBA00005046"/>
    </source>
</evidence>
<feature type="domain" description="MoaB/Mog" evidence="7">
    <location>
        <begin position="173"/>
        <end position="310"/>
    </location>
</feature>
<dbReference type="InterPro" id="IPR036135">
    <property type="entry name" value="MoeA_linker/N_sf"/>
</dbReference>
<dbReference type="UniPathway" id="UPA00344"/>
<protein>
    <recommendedName>
        <fullName evidence="6">Molybdopterin molybdenumtransferase</fullName>
        <ecNumber evidence="6">2.10.1.1</ecNumber>
    </recommendedName>
</protein>
<dbReference type="GO" id="GO:0005829">
    <property type="term" value="C:cytosol"/>
    <property type="evidence" value="ECO:0007669"/>
    <property type="project" value="TreeGrafter"/>
</dbReference>
<dbReference type="InterPro" id="IPR005111">
    <property type="entry name" value="MoeA_C_domain_IV"/>
</dbReference>
<dbReference type="GO" id="GO:0061599">
    <property type="term" value="F:molybdopterin molybdotransferase activity"/>
    <property type="evidence" value="ECO:0007669"/>
    <property type="project" value="UniProtKB-UniRule"/>
</dbReference>
<comment type="similarity">
    <text evidence="3 6">Belongs to the MoeA family.</text>
</comment>
<dbReference type="STRING" id="89187.ISM_14770"/>
<dbReference type="GO" id="GO:0006777">
    <property type="term" value="P:Mo-molybdopterin cofactor biosynthetic process"/>
    <property type="evidence" value="ECO:0007669"/>
    <property type="project" value="UniProtKB-UniRule"/>
</dbReference>
<keyword evidence="6" id="KW-0460">Magnesium</keyword>
<dbReference type="CDD" id="cd00887">
    <property type="entry name" value="MoeA"/>
    <property type="match status" value="1"/>
</dbReference>
<dbReference type="InterPro" id="IPR001453">
    <property type="entry name" value="MoaB/Mog_dom"/>
</dbReference>
<evidence type="ECO:0000313" key="8">
    <source>
        <dbReference type="EMBL" id="EAP76138.1"/>
    </source>
</evidence>
<dbReference type="InterPro" id="IPR005110">
    <property type="entry name" value="MoeA_linker/N"/>
</dbReference>
<accession>A3SNU8</accession>
<dbReference type="SUPFAM" id="SSF63882">
    <property type="entry name" value="MoeA N-terminal region -like"/>
    <property type="match status" value="1"/>
</dbReference>
<comment type="function">
    <text evidence="1 6">Catalyzes the insertion of molybdate into adenylated molybdopterin with the concomitant release of AMP.</text>
</comment>
<dbReference type="OrthoDB" id="9804758at2"/>
<dbReference type="Gene3D" id="3.90.105.10">
    <property type="entry name" value="Molybdopterin biosynthesis moea protein, domain 2"/>
    <property type="match status" value="1"/>
</dbReference>
<evidence type="ECO:0000256" key="4">
    <source>
        <dbReference type="ARBA" id="ARBA00023150"/>
    </source>
</evidence>
<proteinExistence type="inferred from homology"/>
<dbReference type="Proteomes" id="UP000005954">
    <property type="component" value="Unassembled WGS sequence"/>
</dbReference>
<dbReference type="HOGENOM" id="CLU_010186_7_0_5"/>
<dbReference type="EC" id="2.10.1.1" evidence="6"/>
<comment type="catalytic activity">
    <reaction evidence="5">
        <text>adenylyl-molybdopterin + molybdate = Mo-molybdopterin + AMP + H(+)</text>
        <dbReference type="Rhea" id="RHEA:35047"/>
        <dbReference type="ChEBI" id="CHEBI:15378"/>
        <dbReference type="ChEBI" id="CHEBI:36264"/>
        <dbReference type="ChEBI" id="CHEBI:62727"/>
        <dbReference type="ChEBI" id="CHEBI:71302"/>
        <dbReference type="ChEBI" id="CHEBI:456215"/>
        <dbReference type="EC" id="2.10.1.1"/>
    </reaction>
</comment>
<dbReference type="Gene3D" id="2.170.190.11">
    <property type="entry name" value="Molybdopterin biosynthesis moea protein, domain 3"/>
    <property type="match status" value="1"/>
</dbReference>
<gene>
    <name evidence="8" type="ORF">ISM_14770</name>
</gene>
<dbReference type="PANTHER" id="PTHR10192:SF5">
    <property type="entry name" value="GEPHYRIN"/>
    <property type="match status" value="1"/>
</dbReference>
<evidence type="ECO:0000256" key="5">
    <source>
        <dbReference type="ARBA" id="ARBA00047317"/>
    </source>
</evidence>
<keyword evidence="9" id="KW-1185">Reference proteome</keyword>